<proteinExistence type="predicted"/>
<organism evidence="1 2">
    <name type="scientific">Caerostris extrusa</name>
    <name type="common">Bark spider</name>
    <name type="synonym">Caerostris bankana</name>
    <dbReference type="NCBI Taxonomy" id="172846"/>
    <lineage>
        <taxon>Eukaryota</taxon>
        <taxon>Metazoa</taxon>
        <taxon>Ecdysozoa</taxon>
        <taxon>Arthropoda</taxon>
        <taxon>Chelicerata</taxon>
        <taxon>Arachnida</taxon>
        <taxon>Araneae</taxon>
        <taxon>Araneomorphae</taxon>
        <taxon>Entelegynae</taxon>
        <taxon>Araneoidea</taxon>
        <taxon>Araneidae</taxon>
        <taxon>Caerostris</taxon>
    </lineage>
</organism>
<dbReference type="EMBL" id="BPLR01013521">
    <property type="protein sequence ID" value="GIY61796.1"/>
    <property type="molecule type" value="Genomic_DNA"/>
</dbReference>
<sequence length="95" mass="10650">MVVPGPNFKTHCSLISASKDASFHIISESIPIMQPKFSAIKDLCVIDKQLKRYFNLRIPEILKWRCLKTGIISEAGPDQMKTMLSKSSSSQPLDI</sequence>
<gene>
    <name evidence="1" type="ORF">CEXT_244211</name>
</gene>
<evidence type="ECO:0000313" key="1">
    <source>
        <dbReference type="EMBL" id="GIY61796.1"/>
    </source>
</evidence>
<comment type="caution">
    <text evidence="1">The sequence shown here is derived from an EMBL/GenBank/DDBJ whole genome shotgun (WGS) entry which is preliminary data.</text>
</comment>
<reference evidence="1 2" key="1">
    <citation type="submission" date="2021-06" db="EMBL/GenBank/DDBJ databases">
        <title>Caerostris extrusa draft genome.</title>
        <authorList>
            <person name="Kono N."/>
            <person name="Arakawa K."/>
        </authorList>
    </citation>
    <scope>NUCLEOTIDE SEQUENCE [LARGE SCALE GENOMIC DNA]</scope>
</reference>
<evidence type="ECO:0000313" key="2">
    <source>
        <dbReference type="Proteomes" id="UP001054945"/>
    </source>
</evidence>
<protein>
    <submittedName>
        <fullName evidence="1">Uncharacterized protein</fullName>
    </submittedName>
</protein>
<accession>A0AAV4UV60</accession>
<dbReference type="Proteomes" id="UP001054945">
    <property type="component" value="Unassembled WGS sequence"/>
</dbReference>
<dbReference type="AlphaFoldDB" id="A0AAV4UV60"/>
<keyword evidence="2" id="KW-1185">Reference proteome</keyword>
<name>A0AAV4UV60_CAEEX</name>